<comment type="caution">
    <text evidence="5">The sequence shown here is derived from an EMBL/GenBank/DDBJ whole genome shotgun (WGS) entry which is preliminary data.</text>
</comment>
<accession>A0A3B0BTN3</accession>
<dbReference type="GO" id="GO:0003700">
    <property type="term" value="F:DNA-binding transcription factor activity"/>
    <property type="evidence" value="ECO:0007669"/>
    <property type="project" value="InterPro"/>
</dbReference>
<gene>
    <name evidence="5" type="ORF">D7M11_25230</name>
</gene>
<dbReference type="OrthoDB" id="2548438at2"/>
<feature type="domain" description="HTH araC/xylS-type" evidence="4">
    <location>
        <begin position="177"/>
        <end position="274"/>
    </location>
</feature>
<keyword evidence="2" id="KW-0238">DNA-binding</keyword>
<dbReference type="Gene3D" id="1.10.10.60">
    <property type="entry name" value="Homeodomain-like"/>
    <property type="match status" value="2"/>
</dbReference>
<dbReference type="PANTHER" id="PTHR43280">
    <property type="entry name" value="ARAC-FAMILY TRANSCRIPTIONAL REGULATOR"/>
    <property type="match status" value="1"/>
</dbReference>
<reference evidence="5 6" key="1">
    <citation type="journal article" date="2007" name="Int. J. Syst. Evol. Microbiol.">
        <title>Paenibacillus ginsengarvi sp. nov., isolated from soil from ginseng cultivation.</title>
        <authorList>
            <person name="Yoon M.H."/>
            <person name="Ten L.N."/>
            <person name="Im W.T."/>
        </authorList>
    </citation>
    <scope>NUCLEOTIDE SEQUENCE [LARGE SCALE GENOMIC DNA]</scope>
    <source>
        <strain evidence="5 6">KCTC 13059</strain>
    </source>
</reference>
<protein>
    <submittedName>
        <fullName evidence="5">AraC family transcriptional regulator</fullName>
    </submittedName>
</protein>
<dbReference type="PANTHER" id="PTHR43280:SF28">
    <property type="entry name" value="HTH-TYPE TRANSCRIPTIONAL ACTIVATOR RHAS"/>
    <property type="match status" value="1"/>
</dbReference>
<evidence type="ECO:0000313" key="5">
    <source>
        <dbReference type="EMBL" id="RKN75811.1"/>
    </source>
</evidence>
<dbReference type="EMBL" id="RBAH01000022">
    <property type="protein sequence ID" value="RKN75811.1"/>
    <property type="molecule type" value="Genomic_DNA"/>
</dbReference>
<keyword evidence="1" id="KW-0805">Transcription regulation</keyword>
<dbReference type="SUPFAM" id="SSF51215">
    <property type="entry name" value="Regulatory protein AraC"/>
    <property type="match status" value="1"/>
</dbReference>
<name>A0A3B0BTN3_9BACL</name>
<dbReference type="InterPro" id="IPR009057">
    <property type="entry name" value="Homeodomain-like_sf"/>
</dbReference>
<dbReference type="AlphaFoldDB" id="A0A3B0BTN3"/>
<dbReference type="SMART" id="SM00342">
    <property type="entry name" value="HTH_ARAC"/>
    <property type="match status" value="1"/>
</dbReference>
<proteinExistence type="predicted"/>
<evidence type="ECO:0000256" key="1">
    <source>
        <dbReference type="ARBA" id="ARBA00023015"/>
    </source>
</evidence>
<keyword evidence="6" id="KW-1185">Reference proteome</keyword>
<evidence type="ECO:0000256" key="2">
    <source>
        <dbReference type="ARBA" id="ARBA00023125"/>
    </source>
</evidence>
<dbReference type="GO" id="GO:0043565">
    <property type="term" value="F:sequence-specific DNA binding"/>
    <property type="evidence" value="ECO:0007669"/>
    <property type="project" value="InterPro"/>
</dbReference>
<dbReference type="InterPro" id="IPR037923">
    <property type="entry name" value="HTH-like"/>
</dbReference>
<evidence type="ECO:0000259" key="4">
    <source>
        <dbReference type="PROSITE" id="PS01124"/>
    </source>
</evidence>
<dbReference type="Pfam" id="PF12833">
    <property type="entry name" value="HTH_18"/>
    <property type="match status" value="1"/>
</dbReference>
<organism evidence="5 6">
    <name type="scientific">Paenibacillus ginsengarvi</name>
    <dbReference type="NCBI Taxonomy" id="400777"/>
    <lineage>
        <taxon>Bacteria</taxon>
        <taxon>Bacillati</taxon>
        <taxon>Bacillota</taxon>
        <taxon>Bacilli</taxon>
        <taxon>Bacillales</taxon>
        <taxon>Paenibacillaceae</taxon>
        <taxon>Paenibacillus</taxon>
    </lineage>
</organism>
<evidence type="ECO:0000256" key="3">
    <source>
        <dbReference type="ARBA" id="ARBA00023163"/>
    </source>
</evidence>
<dbReference type="RefSeq" id="WP_120750041.1">
    <property type="nucleotide sequence ID" value="NZ_RBAH01000022.1"/>
</dbReference>
<dbReference type="SUPFAM" id="SSF46689">
    <property type="entry name" value="Homeodomain-like"/>
    <property type="match status" value="2"/>
</dbReference>
<dbReference type="Proteomes" id="UP000282311">
    <property type="component" value="Unassembled WGS sequence"/>
</dbReference>
<sequence>MQMSQRQKEHFGTYLANVQTGIRVSSYRTLGAEWIHYNMKYEYNMLYYIVSGRCNIWVNGLHLFPTSGKLLLLPAGSTISATPYNNENFVKYYCHFTSTIGGTRLFDLLHTSAMIEVGDRPFIEKQFRELTDSFTSKGLTSALRAKSTLLQLLCYFVENNPTLSLHDSSHFDIQSINRVLEHIDEHLSDRLTVDDLAGLVHFHPHYFIQVFKSMIGFSPMQFIAKVRYERACTLLASTGLSMHEIAVSVGIEPEYFTKFFKQHSGVSPTGYRDNPVQRDLEHSVLRAGLHRGRSNK</sequence>
<evidence type="ECO:0000313" key="6">
    <source>
        <dbReference type="Proteomes" id="UP000282311"/>
    </source>
</evidence>
<keyword evidence="3" id="KW-0804">Transcription</keyword>
<dbReference type="InterPro" id="IPR018060">
    <property type="entry name" value="HTH_AraC"/>
</dbReference>
<dbReference type="PROSITE" id="PS01124">
    <property type="entry name" value="HTH_ARAC_FAMILY_2"/>
    <property type="match status" value="1"/>
</dbReference>